<dbReference type="GO" id="GO:0016787">
    <property type="term" value="F:hydrolase activity"/>
    <property type="evidence" value="ECO:0007669"/>
    <property type="project" value="UniProtKB-KW"/>
</dbReference>
<feature type="domain" description="Metallo-beta-lactamase" evidence="1">
    <location>
        <begin position="23"/>
        <end position="228"/>
    </location>
</feature>
<reference evidence="2 3" key="1">
    <citation type="submission" date="2018-01" db="EMBL/GenBank/DDBJ databases">
        <authorList>
            <person name="Fu G.-Y."/>
        </authorList>
    </citation>
    <scope>NUCLEOTIDE SEQUENCE [LARGE SCALE GENOMIC DNA]</scope>
    <source>
        <strain evidence="2 3">SY39</strain>
    </source>
</reference>
<dbReference type="Pfam" id="PF00753">
    <property type="entry name" value="Lactamase_B"/>
    <property type="match status" value="1"/>
</dbReference>
<accession>A0A2I6S440</accession>
<evidence type="ECO:0000313" key="3">
    <source>
        <dbReference type="Proteomes" id="UP000242205"/>
    </source>
</evidence>
<dbReference type="InterPro" id="IPR001279">
    <property type="entry name" value="Metallo-B-lactamas"/>
</dbReference>
<gene>
    <name evidence="2" type="ORF">C0099_03170</name>
</gene>
<keyword evidence="3" id="KW-1185">Reference proteome</keyword>
<dbReference type="PANTHER" id="PTHR42951:SF22">
    <property type="entry name" value="METALLO BETA-LACTAMASE SUPERFAMILY LIPOPROTEIN"/>
    <property type="match status" value="1"/>
</dbReference>
<keyword evidence="2" id="KW-0378">Hydrolase</keyword>
<organism evidence="2 3">
    <name type="scientific">Pseudazoarcus pumilus</name>
    <dbReference type="NCBI Taxonomy" id="2067960"/>
    <lineage>
        <taxon>Bacteria</taxon>
        <taxon>Pseudomonadati</taxon>
        <taxon>Pseudomonadota</taxon>
        <taxon>Betaproteobacteria</taxon>
        <taxon>Rhodocyclales</taxon>
        <taxon>Zoogloeaceae</taxon>
        <taxon>Pseudazoarcus</taxon>
    </lineage>
</organism>
<sequence length="319" mass="34619">MQYVTAHPDGVLAIDAGYGREGLAAIHLVIHRGRAAIVDTGTPASVPRVFSALAAAGIAPENVDWVMLTHIHLDHAAGAGPLMAALPAARLLVHPRGVRHLADPQRLWSANAEVYGSERLVEMYGEPVPVPAERIVAAEEGLRVALGERSFRVLDTPGHTRHHIAIWDETAHACFVGDTFGVSYRELDRDGHAFVFPSTMPSEFDPGALHRSIERIASLRPEAIYLGHFSRVTGVDRIAADLHRLIDAQVAIACAARGHGVKRHVEILAGLEQLVCEEVERQGAPLSEEEVLELLRLDLDMNAQGLGMWMDKHPEAVSA</sequence>
<protein>
    <submittedName>
        <fullName evidence="2">MBL fold metallo-hydrolase</fullName>
    </submittedName>
</protein>
<dbReference type="InterPro" id="IPR036866">
    <property type="entry name" value="RibonucZ/Hydroxyglut_hydro"/>
</dbReference>
<dbReference type="PANTHER" id="PTHR42951">
    <property type="entry name" value="METALLO-BETA-LACTAMASE DOMAIN-CONTAINING"/>
    <property type="match status" value="1"/>
</dbReference>
<dbReference type="EMBL" id="CP025682">
    <property type="protein sequence ID" value="AUN94034.1"/>
    <property type="molecule type" value="Genomic_DNA"/>
</dbReference>
<dbReference type="Gene3D" id="3.60.15.10">
    <property type="entry name" value="Ribonuclease Z/Hydroxyacylglutathione hydrolase-like"/>
    <property type="match status" value="1"/>
</dbReference>
<dbReference type="InterPro" id="IPR050855">
    <property type="entry name" value="NDM-1-like"/>
</dbReference>
<dbReference type="KEGG" id="atw:C0099_03170"/>
<dbReference type="AlphaFoldDB" id="A0A2I6S440"/>
<dbReference type="OrthoDB" id="9784009at2"/>
<dbReference type="InterPro" id="IPR037482">
    <property type="entry name" value="ST1585_MBL-fold"/>
</dbReference>
<dbReference type="CDD" id="cd07726">
    <property type="entry name" value="ST1585-like_MBL-fold"/>
    <property type="match status" value="1"/>
</dbReference>
<dbReference type="Proteomes" id="UP000242205">
    <property type="component" value="Chromosome"/>
</dbReference>
<name>A0A2I6S440_9RHOO</name>
<proteinExistence type="predicted"/>
<dbReference type="SMART" id="SM00849">
    <property type="entry name" value="Lactamase_B"/>
    <property type="match status" value="1"/>
</dbReference>
<evidence type="ECO:0000313" key="2">
    <source>
        <dbReference type="EMBL" id="AUN94034.1"/>
    </source>
</evidence>
<evidence type="ECO:0000259" key="1">
    <source>
        <dbReference type="SMART" id="SM00849"/>
    </source>
</evidence>
<dbReference type="SUPFAM" id="SSF56281">
    <property type="entry name" value="Metallo-hydrolase/oxidoreductase"/>
    <property type="match status" value="1"/>
</dbReference>
<dbReference type="RefSeq" id="WP_102246106.1">
    <property type="nucleotide sequence ID" value="NZ_CP025682.1"/>
</dbReference>